<feature type="region of interest" description="Disordered" evidence="1">
    <location>
        <begin position="1"/>
        <end position="24"/>
    </location>
</feature>
<dbReference type="InterPro" id="IPR055213">
    <property type="entry name" value="IML1_double_psi_beta_barrel"/>
</dbReference>
<evidence type="ECO:0000313" key="4">
    <source>
        <dbReference type="EMBL" id="KAF0741132.1"/>
    </source>
</evidence>
<evidence type="ECO:0000256" key="1">
    <source>
        <dbReference type="SAM" id="MobiDB-lite"/>
    </source>
</evidence>
<name>A0A6G0XLB7_9STRA</name>
<proteinExistence type="predicted"/>
<dbReference type="PANTHER" id="PTHR13179:SF8">
    <property type="entry name" value="GATOR COMPLEX PROTEIN DEPDC5"/>
    <property type="match status" value="1"/>
</dbReference>
<feature type="domain" description="IML1 N-terminal double psi beta-barrel" evidence="3">
    <location>
        <begin position="33"/>
        <end position="120"/>
    </location>
</feature>
<dbReference type="VEuPathDB" id="FungiDB:AeMF1_003001"/>
<feature type="domain" description="Vacuolar membrane-associated protein Iml1 N-terminal" evidence="2">
    <location>
        <begin position="131"/>
        <end position="457"/>
    </location>
</feature>
<accession>A0A6G0XLB7</accession>
<dbReference type="PANTHER" id="PTHR13179">
    <property type="entry name" value="DEP DOMAIN CONTAINING PROTEIN 5"/>
    <property type="match status" value="1"/>
</dbReference>
<evidence type="ECO:0000313" key="5">
    <source>
        <dbReference type="Proteomes" id="UP000481153"/>
    </source>
</evidence>
<feature type="region of interest" description="Disordered" evidence="1">
    <location>
        <begin position="1104"/>
        <end position="1123"/>
    </location>
</feature>
<dbReference type="EMBL" id="VJMJ01000041">
    <property type="protein sequence ID" value="KAF0741132.1"/>
    <property type="molecule type" value="Genomic_DNA"/>
</dbReference>
<comment type="caution">
    <text evidence="4">The sequence shown here is derived from an EMBL/GenBank/DDBJ whole genome shotgun (WGS) entry which is preliminary data.</text>
</comment>
<dbReference type="InterPro" id="IPR027244">
    <property type="entry name" value="IML1"/>
</dbReference>
<dbReference type="InterPro" id="IPR048255">
    <property type="entry name" value="IML1_N"/>
</dbReference>
<evidence type="ECO:0008006" key="6">
    <source>
        <dbReference type="Google" id="ProtNLM"/>
    </source>
</evidence>
<sequence>MPLFSSMTKPLGQQKLMRRPSTSRMLSKQRNSAYKLMVHGPEYGTGEELVVNPESFPDLKVVTMALHDIVEITQPDRTHLRLVMQVRSLAPVRGKFQISILKDLAVQFQLEAFHDVTVQKIESSDATVDFIELSFKDQFMSRADIWRYKVALFGKCLFVGKVYETLGTRAQVEMLLAKDQNVLCGVMGTETKLILRSRSSRIFWLVQMSPEMWDFADDGEMYFEKLVERLVRVLVAKWQEASVSHSVTVLVFSRSYYDKKQFPLDYDPTADTFAEECSRQAFGPGATNNPNVAFGHGPAMHLDGHDRYYEDFYKVLIQDYTGPDWSHLVRLLKEEFASYAEKHRWRLPEDLAPASYTVLPSGVVQWEELPRGVPARASEGNFLEAINVTLNVLDKHYMDRDLNRAGQGIVMITAGSAVFNVPKRLAQITKQRMMDTGVGMDMISLTTPPLHPVPLFIWKQPPEQQGDDEYNVPHWISVSFLDFDCTCGAAKKSLMRCHCHLMAKRDQFHPLPQCRMLDRFPIPALLVKIFTKATPTAAKHVDELLPPIILQRTADHLPVDGSKEILQEYDDDVFALVEMAPHIPLKLTAKKHSFVEKEQATDIPRKRVVSMQNLNRYSKQATGKQGSLPMSPIRQHHAMSPTFSPPEDTPVHHIRSYETFPSSIDSGPSPLLLKIQNASDFNSPHVRPPFSDIVGSPPTMNLVFRAKSAEPFQLIDHGDSKLTSNRRRWSHIFPWTPDEGQVFGPNWKSLVNPAVLPLTTDFYPKDLYQNYTQSFYSLTLLETTGRSTEQLLVEMVCQRLSSDFQLVDMKKKQTADEGLLTPLHQTTYLLSMGHRIHQLIYDEGLQTIDVKCYHKRLKTTIHDPYHYEYSLFDPTTASFHKQLQTFHEFPHPEDNWNTTDNLLCGYVDSMHDGTKCRRIRFVILPSSTSNDGGFPAKMQKLLDFLQSKVGPEDTLRVRVHPEPCLPAAYTATKISRQYVRVSCNTAARMEIDVRNEWLMLLVDCDTYSNLNFHIDVRWLACSGTVVDDFVTTLRRRTKQAGLELRRVPEFTQVHHLHIHPYLSSVLLPLKASCDHSTMHAVCLSWGFVFDGAYLADGPGIGHGLMPKRNPHKSTNSQRQQGSPEVWKERGYVQFMHRTAPVFLRVLAHGLVWIPSYSYESNTSDQVKPLFHRQGRQ</sequence>
<dbReference type="AlphaFoldDB" id="A0A6G0XLB7"/>
<dbReference type="GO" id="GO:1904262">
    <property type="term" value="P:negative regulation of TORC1 signaling"/>
    <property type="evidence" value="ECO:0007669"/>
    <property type="project" value="TreeGrafter"/>
</dbReference>
<protein>
    <recommendedName>
        <fullName evidence="6">DEP domain-containing protein</fullName>
    </recommendedName>
</protein>
<dbReference type="GO" id="GO:1990130">
    <property type="term" value="C:GATOR1 complex"/>
    <property type="evidence" value="ECO:0007669"/>
    <property type="project" value="TreeGrafter"/>
</dbReference>
<keyword evidence="5" id="KW-1185">Reference proteome</keyword>
<dbReference type="GO" id="GO:0010508">
    <property type="term" value="P:positive regulation of autophagy"/>
    <property type="evidence" value="ECO:0007669"/>
    <property type="project" value="TreeGrafter"/>
</dbReference>
<evidence type="ECO:0000259" key="2">
    <source>
        <dbReference type="Pfam" id="PF12257"/>
    </source>
</evidence>
<gene>
    <name evidence="4" type="ORF">Ae201684_003695</name>
</gene>
<feature type="compositionally biased region" description="Polar residues" evidence="1">
    <location>
        <begin position="1112"/>
        <end position="1122"/>
    </location>
</feature>
<evidence type="ECO:0000259" key="3">
    <source>
        <dbReference type="Pfam" id="PF23013"/>
    </source>
</evidence>
<reference evidence="4 5" key="1">
    <citation type="submission" date="2019-07" db="EMBL/GenBank/DDBJ databases">
        <title>Genomics analysis of Aphanomyces spp. identifies a new class of oomycete effector associated with host adaptation.</title>
        <authorList>
            <person name="Gaulin E."/>
        </authorList>
    </citation>
    <scope>NUCLEOTIDE SEQUENCE [LARGE SCALE GENOMIC DNA]</scope>
    <source>
        <strain evidence="4 5">ATCC 201684</strain>
    </source>
</reference>
<dbReference type="Pfam" id="PF23013">
    <property type="entry name" value="IML1_N"/>
    <property type="match status" value="1"/>
</dbReference>
<dbReference type="Pfam" id="PF12257">
    <property type="entry name" value="IML1"/>
    <property type="match status" value="1"/>
</dbReference>
<dbReference type="GO" id="GO:0005096">
    <property type="term" value="F:GTPase activator activity"/>
    <property type="evidence" value="ECO:0007669"/>
    <property type="project" value="InterPro"/>
</dbReference>
<organism evidence="4 5">
    <name type="scientific">Aphanomyces euteiches</name>
    <dbReference type="NCBI Taxonomy" id="100861"/>
    <lineage>
        <taxon>Eukaryota</taxon>
        <taxon>Sar</taxon>
        <taxon>Stramenopiles</taxon>
        <taxon>Oomycota</taxon>
        <taxon>Saprolegniomycetes</taxon>
        <taxon>Saprolegniales</taxon>
        <taxon>Verrucalvaceae</taxon>
        <taxon>Aphanomyces</taxon>
    </lineage>
</organism>
<dbReference type="Proteomes" id="UP000481153">
    <property type="component" value="Unassembled WGS sequence"/>
</dbReference>